<accession>A0A0D6JQ10</accession>
<organism evidence="1 2">
    <name type="scientific">Haloferax massiliensis</name>
    <dbReference type="NCBI Taxonomy" id="1476858"/>
    <lineage>
        <taxon>Archaea</taxon>
        <taxon>Methanobacteriati</taxon>
        <taxon>Methanobacteriota</taxon>
        <taxon>Stenosarchaea group</taxon>
        <taxon>Halobacteria</taxon>
        <taxon>Halobacteriales</taxon>
        <taxon>Haloferacaceae</taxon>
        <taxon>Haloferax</taxon>
    </lineage>
</organism>
<dbReference type="Pfam" id="PF24434">
    <property type="entry name" value="DUF7557"/>
    <property type="match status" value="1"/>
</dbReference>
<dbReference type="EMBL" id="CSTE01000002">
    <property type="protein sequence ID" value="CQR50002.1"/>
    <property type="molecule type" value="Genomic_DNA"/>
</dbReference>
<protein>
    <submittedName>
        <fullName evidence="1">Uncharacterized protein</fullName>
    </submittedName>
</protein>
<reference evidence="2" key="1">
    <citation type="submission" date="2015-03" db="EMBL/GenBank/DDBJ databases">
        <authorList>
            <person name="Urmite Genomes"/>
        </authorList>
    </citation>
    <scope>NUCLEOTIDE SEQUENCE [LARGE SCALE GENOMIC DNA]</scope>
    <source>
        <strain evidence="2">Arc-Hr</strain>
    </source>
</reference>
<sequence length="69" mass="7862">MAVESDVPTSLKVSRGVGVGMPQIHLDYETVARLDALREEDEEYDELINELMNIYEASERTLFHAGDEY</sequence>
<evidence type="ECO:0000313" key="1">
    <source>
        <dbReference type="EMBL" id="CQR50002.1"/>
    </source>
</evidence>
<keyword evidence="2" id="KW-1185">Reference proteome</keyword>
<dbReference type="AlphaFoldDB" id="A0A0D6JQ10"/>
<proteinExistence type="predicted"/>
<name>A0A0D6JQ10_9EURY</name>
<dbReference type="Proteomes" id="UP000198902">
    <property type="component" value="Unassembled WGS sequence"/>
</dbReference>
<evidence type="ECO:0000313" key="2">
    <source>
        <dbReference type="Proteomes" id="UP000198902"/>
    </source>
</evidence>
<gene>
    <name evidence="1" type="ORF">BN996_01478</name>
</gene>
<dbReference type="InterPro" id="IPR055979">
    <property type="entry name" value="DUF7557"/>
</dbReference>